<accession>A0A6G1HWI9</accession>
<evidence type="ECO:0000313" key="2">
    <source>
        <dbReference type="Proteomes" id="UP000799640"/>
    </source>
</evidence>
<organism evidence="1 2">
    <name type="scientific">Trichodelitschia bisporula</name>
    <dbReference type="NCBI Taxonomy" id="703511"/>
    <lineage>
        <taxon>Eukaryota</taxon>
        <taxon>Fungi</taxon>
        <taxon>Dikarya</taxon>
        <taxon>Ascomycota</taxon>
        <taxon>Pezizomycotina</taxon>
        <taxon>Dothideomycetes</taxon>
        <taxon>Dothideomycetes incertae sedis</taxon>
        <taxon>Phaeotrichales</taxon>
        <taxon>Phaeotrichaceae</taxon>
        <taxon>Trichodelitschia</taxon>
    </lineage>
</organism>
<keyword evidence="2" id="KW-1185">Reference proteome</keyword>
<sequence>MSEPSIESSKPVCASTLLHHEQFSGNFQWCLSTLHVAALTHNGHHARYSAGMCSEVQ</sequence>
<name>A0A6G1HWI9_9PEZI</name>
<dbReference type="Proteomes" id="UP000799640">
    <property type="component" value="Unassembled WGS sequence"/>
</dbReference>
<gene>
    <name evidence="1" type="ORF">EJ06DRAFT_530270</name>
</gene>
<protein>
    <submittedName>
        <fullName evidence="1">Uncharacterized protein</fullName>
    </submittedName>
</protein>
<dbReference type="AlphaFoldDB" id="A0A6G1HWI9"/>
<evidence type="ECO:0000313" key="1">
    <source>
        <dbReference type="EMBL" id="KAF2400281.1"/>
    </source>
</evidence>
<dbReference type="EMBL" id="ML996695">
    <property type="protein sequence ID" value="KAF2400281.1"/>
    <property type="molecule type" value="Genomic_DNA"/>
</dbReference>
<proteinExistence type="predicted"/>
<reference evidence="1" key="1">
    <citation type="journal article" date="2020" name="Stud. Mycol.">
        <title>101 Dothideomycetes genomes: a test case for predicting lifestyles and emergence of pathogens.</title>
        <authorList>
            <person name="Haridas S."/>
            <person name="Albert R."/>
            <person name="Binder M."/>
            <person name="Bloem J."/>
            <person name="Labutti K."/>
            <person name="Salamov A."/>
            <person name="Andreopoulos B."/>
            <person name="Baker S."/>
            <person name="Barry K."/>
            <person name="Bills G."/>
            <person name="Bluhm B."/>
            <person name="Cannon C."/>
            <person name="Castanera R."/>
            <person name="Culley D."/>
            <person name="Daum C."/>
            <person name="Ezra D."/>
            <person name="Gonzalez J."/>
            <person name="Henrissat B."/>
            <person name="Kuo A."/>
            <person name="Liang C."/>
            <person name="Lipzen A."/>
            <person name="Lutzoni F."/>
            <person name="Magnuson J."/>
            <person name="Mondo S."/>
            <person name="Nolan M."/>
            <person name="Ohm R."/>
            <person name="Pangilinan J."/>
            <person name="Park H.-J."/>
            <person name="Ramirez L."/>
            <person name="Alfaro M."/>
            <person name="Sun H."/>
            <person name="Tritt A."/>
            <person name="Yoshinaga Y."/>
            <person name="Zwiers L.-H."/>
            <person name="Turgeon B."/>
            <person name="Goodwin S."/>
            <person name="Spatafora J."/>
            <person name="Crous P."/>
            <person name="Grigoriev I."/>
        </authorList>
    </citation>
    <scope>NUCLEOTIDE SEQUENCE</scope>
    <source>
        <strain evidence="1">CBS 262.69</strain>
    </source>
</reference>